<gene>
    <name evidence="2" type="ORF">Agub_g12456</name>
</gene>
<sequence>LASQPLGALGSKFRHKLGACVCLEPLWWLEQISLLAATAAATHVAGPGGLCTDDLAAEAAMATLAAECSDAWPYKWLLPLLREVRVVELVGAGLRVTPHLKEASSIGGFNVFVSFIARSCCYVASAFPEEVRKAAGGVEGSSRGSAGASTRLSSQGGAHGGSSAASSHADKSAAAAAAAAASSHLPGWHPQYLRALLPELRRIGHMDDVSKVEALLAKLEVCGATDSGCDAGRDSGSGGGGDVGMPGGAEPFRPPPAAARLLLPVCSNPCCVNLAGDSEADLRLQPCGRCGAVSYCG</sequence>
<evidence type="ECO:0000313" key="3">
    <source>
        <dbReference type="Proteomes" id="UP001054857"/>
    </source>
</evidence>
<organism evidence="2 3">
    <name type="scientific">Astrephomene gubernaculifera</name>
    <dbReference type="NCBI Taxonomy" id="47775"/>
    <lineage>
        <taxon>Eukaryota</taxon>
        <taxon>Viridiplantae</taxon>
        <taxon>Chlorophyta</taxon>
        <taxon>core chlorophytes</taxon>
        <taxon>Chlorophyceae</taxon>
        <taxon>CS clade</taxon>
        <taxon>Chlamydomonadales</taxon>
        <taxon>Astrephomenaceae</taxon>
        <taxon>Astrephomene</taxon>
    </lineage>
</organism>
<dbReference type="Proteomes" id="UP001054857">
    <property type="component" value="Unassembled WGS sequence"/>
</dbReference>
<protein>
    <submittedName>
        <fullName evidence="2">Uncharacterized protein</fullName>
    </submittedName>
</protein>
<dbReference type="AlphaFoldDB" id="A0AAD3HQN7"/>
<reference evidence="2 3" key="1">
    <citation type="journal article" date="2021" name="Sci. Rep.">
        <title>Genome sequencing of the multicellular alga Astrephomene provides insights into convergent evolution of germ-soma differentiation.</title>
        <authorList>
            <person name="Yamashita S."/>
            <person name="Yamamoto K."/>
            <person name="Matsuzaki R."/>
            <person name="Suzuki S."/>
            <person name="Yamaguchi H."/>
            <person name="Hirooka S."/>
            <person name="Minakuchi Y."/>
            <person name="Miyagishima S."/>
            <person name="Kawachi M."/>
            <person name="Toyoda A."/>
            <person name="Nozaki H."/>
        </authorList>
    </citation>
    <scope>NUCLEOTIDE SEQUENCE [LARGE SCALE GENOMIC DNA]</scope>
    <source>
        <strain evidence="2 3">NIES-4017</strain>
    </source>
</reference>
<feature type="non-terminal residue" evidence="2">
    <location>
        <position position="297"/>
    </location>
</feature>
<name>A0AAD3HQN7_9CHLO</name>
<feature type="region of interest" description="Disordered" evidence="1">
    <location>
        <begin position="137"/>
        <end position="167"/>
    </location>
</feature>
<evidence type="ECO:0000313" key="2">
    <source>
        <dbReference type="EMBL" id="GFR50269.1"/>
    </source>
</evidence>
<evidence type="ECO:0000256" key="1">
    <source>
        <dbReference type="SAM" id="MobiDB-lite"/>
    </source>
</evidence>
<comment type="caution">
    <text evidence="2">The sequence shown here is derived from an EMBL/GenBank/DDBJ whole genome shotgun (WGS) entry which is preliminary data.</text>
</comment>
<feature type="non-terminal residue" evidence="2">
    <location>
        <position position="1"/>
    </location>
</feature>
<keyword evidence="3" id="KW-1185">Reference proteome</keyword>
<accession>A0AAD3HQN7</accession>
<proteinExistence type="predicted"/>
<dbReference type="EMBL" id="BMAR01000036">
    <property type="protein sequence ID" value="GFR50269.1"/>
    <property type="molecule type" value="Genomic_DNA"/>
</dbReference>